<evidence type="ECO:0000259" key="3">
    <source>
        <dbReference type="PROSITE" id="PS51372"/>
    </source>
</evidence>
<protein>
    <submittedName>
        <fullName evidence="4">PTS sugar transporter subunit IIA</fullName>
    </submittedName>
</protein>
<dbReference type="PROSITE" id="PS51094">
    <property type="entry name" value="PTS_EIIA_TYPE_2"/>
    <property type="match status" value="1"/>
</dbReference>
<dbReference type="PROSITE" id="PS51372">
    <property type="entry name" value="PRD_2"/>
    <property type="match status" value="1"/>
</dbReference>
<dbReference type="InterPro" id="IPR016152">
    <property type="entry name" value="PTrfase/Anion_transptr"/>
</dbReference>
<organism evidence="4 5">
    <name type="scientific">Paramicrobacterium chengjingii</name>
    <dbReference type="NCBI Taxonomy" id="2769067"/>
    <lineage>
        <taxon>Bacteria</taxon>
        <taxon>Bacillati</taxon>
        <taxon>Actinomycetota</taxon>
        <taxon>Actinomycetes</taxon>
        <taxon>Micrococcales</taxon>
        <taxon>Microbacteriaceae</taxon>
        <taxon>Paramicrobacterium</taxon>
    </lineage>
</organism>
<dbReference type="EMBL" id="CP061169">
    <property type="protein sequence ID" value="QPZ38179.1"/>
    <property type="molecule type" value="Genomic_DNA"/>
</dbReference>
<evidence type="ECO:0000313" key="5">
    <source>
        <dbReference type="Proteomes" id="UP000662814"/>
    </source>
</evidence>
<dbReference type="Proteomes" id="UP000662814">
    <property type="component" value="Chromosome"/>
</dbReference>
<dbReference type="Pfam" id="PF08279">
    <property type="entry name" value="HTH_11"/>
    <property type="match status" value="1"/>
</dbReference>
<dbReference type="InterPro" id="IPR036634">
    <property type="entry name" value="PRD_sf"/>
</dbReference>
<evidence type="ECO:0000259" key="2">
    <source>
        <dbReference type="PROSITE" id="PS51094"/>
    </source>
</evidence>
<dbReference type="Pfam" id="PF00874">
    <property type="entry name" value="PRD"/>
    <property type="match status" value="1"/>
</dbReference>
<dbReference type="Pfam" id="PF00359">
    <property type="entry name" value="PTS_EIIA_2"/>
    <property type="match status" value="1"/>
</dbReference>
<keyword evidence="4" id="KW-0813">Transport</keyword>
<feature type="domain" description="PTS EIIA type-2" evidence="2">
    <location>
        <begin position="496"/>
        <end position="636"/>
    </location>
</feature>
<dbReference type="Gene3D" id="1.10.10.10">
    <property type="entry name" value="Winged helix-like DNA-binding domain superfamily/Winged helix DNA-binding domain"/>
    <property type="match status" value="1"/>
</dbReference>
<keyword evidence="4" id="KW-0762">Sugar transport</keyword>
<sequence length="638" mass="71061">MTDRRSELVRMVRDADSALPGSQLAELLGVSTRSIRQFVSDINRSAGRMVIQSSHRGYVLDRSEHEVWAHGETFATGNGRGPRERLYFIARHLVSYSDVETDIYDLADTLYVSPATIEADLTRARELFRLHGLSIRRERELLSLEGDEREKRSLVKHLFLDAGRGFTPQMMREFVEAYRDYNLRVTSQEIQRSIMDLGWDIDEYSLNDVLVHVTIAADRVRLGHRIAVLNETNAQLPDALSAFTAELTKVVDENFGVVLPEAEAHRLTQLVASRVKRSGSTADPVELPPEIVTIVRDALRDVSEFYLLDLYDESAVRGIALHVWRLQERSSQGIQARNPLGETFKNSHPLVYEVALFFAERVEEKASVQIAADEVDFLAFHLGTQVQKQLEKGPLVTVTVVDVSPFASGHSRIVDSVASRLAGQGVVVDVVTALDFDWELISSDIVVSTIDLEGLVSVPTILVSPLMGEEDAERIEEIVKNRRKKVAKQRLRSRIAELIEPELFHSVDTISQHEALSLMCRKMVAAKAVSPGFLESVEGRERKSSTAFGGQFAIPHSMQADACRSAISVLVAGRGISWGESTVRIVVLFAVSSDDAQVFRDVLGEFIPVLSDPENLATLLESGERSECFVKSLSRILS</sequence>
<dbReference type="RefSeq" id="WP_166987233.1">
    <property type="nucleotide sequence ID" value="NZ_CP061169.1"/>
</dbReference>
<dbReference type="InterPro" id="IPR036388">
    <property type="entry name" value="WH-like_DNA-bd_sf"/>
</dbReference>
<dbReference type="InterPro" id="IPR002178">
    <property type="entry name" value="PTS_EIIA_type-2_dom"/>
</dbReference>
<dbReference type="SUPFAM" id="SSF55804">
    <property type="entry name" value="Phoshotransferase/anion transport protein"/>
    <property type="match status" value="1"/>
</dbReference>
<keyword evidence="5" id="KW-1185">Reference proteome</keyword>
<evidence type="ECO:0000313" key="4">
    <source>
        <dbReference type="EMBL" id="QPZ38179.1"/>
    </source>
</evidence>
<dbReference type="InterPro" id="IPR011608">
    <property type="entry name" value="PRD"/>
</dbReference>
<evidence type="ECO:0000256" key="1">
    <source>
        <dbReference type="ARBA" id="ARBA00022737"/>
    </source>
</evidence>
<dbReference type="Gene3D" id="1.10.1790.10">
    <property type="entry name" value="PRD domain"/>
    <property type="match status" value="1"/>
</dbReference>
<keyword evidence="1" id="KW-0677">Repeat</keyword>
<gene>
    <name evidence="4" type="ORF">HCR76_15545</name>
</gene>
<name>A0ABX6YHV0_9MICO</name>
<dbReference type="InterPro" id="IPR050661">
    <property type="entry name" value="BglG_antiterminators"/>
</dbReference>
<feature type="domain" description="PRD" evidence="3">
    <location>
        <begin position="286"/>
        <end position="392"/>
    </location>
</feature>
<dbReference type="InterPro" id="IPR013196">
    <property type="entry name" value="HTH_11"/>
</dbReference>
<dbReference type="Gene3D" id="3.40.930.10">
    <property type="entry name" value="Mannitol-specific EII, Chain A"/>
    <property type="match status" value="1"/>
</dbReference>
<accession>A0ABX6YHV0</accession>
<proteinExistence type="predicted"/>
<dbReference type="PANTHER" id="PTHR30185">
    <property type="entry name" value="CRYPTIC BETA-GLUCOSIDE BGL OPERON ANTITERMINATOR"/>
    <property type="match status" value="1"/>
</dbReference>
<reference evidence="4 5" key="1">
    <citation type="submission" date="2020-12" db="EMBL/GenBank/DDBJ databases">
        <title>Microbacterium sp. HY060.</title>
        <authorList>
            <person name="Zhou J."/>
        </authorList>
    </citation>
    <scope>NUCLEOTIDE SEQUENCE [LARGE SCALE GENOMIC DNA]</scope>
    <source>
        <strain evidence="4 5">HY60</strain>
    </source>
</reference>
<dbReference type="PANTHER" id="PTHR30185:SF12">
    <property type="entry name" value="TRANSCRIPTIONAL REGULATOR MANR"/>
    <property type="match status" value="1"/>
</dbReference>
<dbReference type="SUPFAM" id="SSF63520">
    <property type="entry name" value="PTS-regulatory domain, PRD"/>
    <property type="match status" value="2"/>
</dbReference>